<protein>
    <submittedName>
        <fullName evidence="1">FCD domain-containing protein</fullName>
    </submittedName>
</protein>
<sequence length="235" mass="24590">MTSSPPVPSAHAGRDAHRTAVETLGHGIADGSYAIGAQLQPAALAAKLEIAEPTIGGALRVLAAKGLVTAPGVVRPQPEWNLLDSDVLRWLLTSGAPWPEGFFADLHELRRSVEPSAAALAAQHRSADDLTALDRAVTVMAATQQAGDPDPALAARADAVFHTTLLAASGNRFFAQLARVIVPALTARDRVVHAGPHHSPVPTHTEVAACVRERDADGAYTAMLELLDVSQLDDP</sequence>
<evidence type="ECO:0000313" key="2">
    <source>
        <dbReference type="Proteomes" id="UP001432251"/>
    </source>
</evidence>
<gene>
    <name evidence="1" type="ORF">V2W30_12355</name>
</gene>
<name>A0ACD5AA05_9ACTN</name>
<dbReference type="Proteomes" id="UP001432251">
    <property type="component" value="Chromosome"/>
</dbReference>
<keyword evidence="2" id="KW-1185">Reference proteome</keyword>
<evidence type="ECO:0000313" key="1">
    <source>
        <dbReference type="EMBL" id="WWQ64055.1"/>
    </source>
</evidence>
<reference evidence="1" key="1">
    <citation type="journal article" date="2025" name="Int. J. Syst. Evol. Microbiol.">
        <title>Streptomyces citrinus sp. nov., with yellow diffusible pigment.</title>
        <authorList>
            <person name="He Y."/>
            <person name="Yang E."/>
            <person name="Xu J."/>
            <person name="Sun Y."/>
            <person name="Sun L."/>
        </authorList>
    </citation>
    <scope>NUCLEOTIDE SEQUENCE</scope>
    <source>
        <strain evidence="1">Q6</strain>
    </source>
</reference>
<organism evidence="1 2">
    <name type="scientific">Streptomyces citrinus</name>
    <dbReference type="NCBI Taxonomy" id="3118173"/>
    <lineage>
        <taxon>Bacteria</taxon>
        <taxon>Bacillati</taxon>
        <taxon>Actinomycetota</taxon>
        <taxon>Actinomycetes</taxon>
        <taxon>Kitasatosporales</taxon>
        <taxon>Streptomycetaceae</taxon>
        <taxon>Streptomyces</taxon>
    </lineage>
</organism>
<proteinExistence type="predicted"/>
<dbReference type="EMBL" id="CP146022">
    <property type="protein sequence ID" value="WWQ64055.1"/>
    <property type="molecule type" value="Genomic_DNA"/>
</dbReference>
<accession>A0ACD5AA05</accession>